<sequence>MNILRKLASMAVSAGALLSVVGLLIGVIVALPGEAPTVVLHPFWVSLASFVVFIVCGCFLRLTNVKTKTS</sequence>
<name>A0A1F6NX99_9BACT</name>
<organism evidence="2 3">
    <name type="scientific">Candidatus Magasanikbacteria bacterium RIFOXYD2_FULL_36_9</name>
    <dbReference type="NCBI Taxonomy" id="1798707"/>
    <lineage>
        <taxon>Bacteria</taxon>
        <taxon>Candidatus Magasanikiibacteriota</taxon>
    </lineage>
</organism>
<evidence type="ECO:0000313" key="2">
    <source>
        <dbReference type="EMBL" id="OGH88557.1"/>
    </source>
</evidence>
<evidence type="ECO:0000313" key="3">
    <source>
        <dbReference type="Proteomes" id="UP000178490"/>
    </source>
</evidence>
<keyword evidence="1" id="KW-0812">Transmembrane</keyword>
<keyword evidence="1" id="KW-1133">Transmembrane helix</keyword>
<dbReference type="Proteomes" id="UP000178490">
    <property type="component" value="Unassembled WGS sequence"/>
</dbReference>
<feature type="transmembrane region" description="Helical" evidence="1">
    <location>
        <begin position="43"/>
        <end position="62"/>
    </location>
</feature>
<evidence type="ECO:0000256" key="1">
    <source>
        <dbReference type="SAM" id="Phobius"/>
    </source>
</evidence>
<keyword evidence="1" id="KW-0472">Membrane</keyword>
<proteinExistence type="predicted"/>
<gene>
    <name evidence="2" type="ORF">A2537_00270</name>
</gene>
<comment type="caution">
    <text evidence="2">The sequence shown here is derived from an EMBL/GenBank/DDBJ whole genome shotgun (WGS) entry which is preliminary data.</text>
</comment>
<dbReference type="EMBL" id="MFRC01000063">
    <property type="protein sequence ID" value="OGH88557.1"/>
    <property type="molecule type" value="Genomic_DNA"/>
</dbReference>
<protein>
    <submittedName>
        <fullName evidence="2">Uncharacterized protein</fullName>
    </submittedName>
</protein>
<dbReference type="AlphaFoldDB" id="A0A1F6NX99"/>
<reference evidence="2 3" key="1">
    <citation type="journal article" date="2016" name="Nat. Commun.">
        <title>Thousands of microbial genomes shed light on interconnected biogeochemical processes in an aquifer system.</title>
        <authorList>
            <person name="Anantharaman K."/>
            <person name="Brown C.T."/>
            <person name="Hug L.A."/>
            <person name="Sharon I."/>
            <person name="Castelle C.J."/>
            <person name="Probst A.J."/>
            <person name="Thomas B.C."/>
            <person name="Singh A."/>
            <person name="Wilkins M.J."/>
            <person name="Karaoz U."/>
            <person name="Brodie E.L."/>
            <person name="Williams K.H."/>
            <person name="Hubbard S.S."/>
            <person name="Banfield J.F."/>
        </authorList>
    </citation>
    <scope>NUCLEOTIDE SEQUENCE [LARGE SCALE GENOMIC DNA]</scope>
</reference>
<feature type="transmembrane region" description="Helical" evidence="1">
    <location>
        <begin position="7"/>
        <end position="31"/>
    </location>
</feature>
<accession>A0A1F6NX99</accession>